<protein>
    <recommendedName>
        <fullName evidence="11">30-kDa cleavage and polyadenylation specificity factor 30</fullName>
    </recommendedName>
</protein>
<dbReference type="PROSITE" id="PS50882">
    <property type="entry name" value="YTH"/>
    <property type="match status" value="1"/>
</dbReference>
<feature type="region of interest" description="Disordered" evidence="6">
    <location>
        <begin position="1"/>
        <end position="73"/>
    </location>
</feature>
<feature type="compositionally biased region" description="Polar residues" evidence="6">
    <location>
        <begin position="197"/>
        <end position="220"/>
    </location>
</feature>
<organism evidence="9 10">
    <name type="scientific">Cinchona calisaya</name>
    <dbReference type="NCBI Taxonomy" id="153742"/>
    <lineage>
        <taxon>Eukaryota</taxon>
        <taxon>Viridiplantae</taxon>
        <taxon>Streptophyta</taxon>
        <taxon>Embryophyta</taxon>
        <taxon>Tracheophyta</taxon>
        <taxon>Spermatophyta</taxon>
        <taxon>Magnoliopsida</taxon>
        <taxon>eudicotyledons</taxon>
        <taxon>Gunneridae</taxon>
        <taxon>Pentapetalae</taxon>
        <taxon>asterids</taxon>
        <taxon>lamiids</taxon>
        <taxon>Gentianales</taxon>
        <taxon>Rubiaceae</taxon>
        <taxon>Cinchonoideae</taxon>
        <taxon>Cinchoneae</taxon>
        <taxon>Cinchona</taxon>
    </lineage>
</organism>
<feature type="compositionally biased region" description="Basic and acidic residues" evidence="6">
    <location>
        <begin position="420"/>
        <end position="435"/>
    </location>
</feature>
<keyword evidence="2" id="KW-0677">Repeat</keyword>
<sequence length="712" mass="77812">MDDGEGGLSFDFEGGLDGGPTHPTASNPVIQPSDVSASATGSAAAVNISNNNSTPSAVPPPAAAAPDGGMGTHQRRSFRQTVCRHWLRSLCMKGDACGFLHQYDKSRMPVCRFFRLYGECREQDCVYKHTNEDIKECNMYKLGFCPNGPDCRYRHAKLPGPPPPVEEVLQKIQQLTSYNYGNTNRFLQNRNPNYLQQSEKSQFPQIPNGANQVAKPTTAESPAVQQQQPQGPQSQQQVSQAQTQNLPNGQQNQANRTATSLPQGTSRYFIVKSCNRENLELSVQQGVWATQRSNEAKLNEAFDSVDNVILIFSINRTRNFQGCAKMTSRIGGSVGGGNWKHAHGTGHYGRNFSVKWLKLCELSFNKTRHLRNPYNESLPVKISRDCQELEPSIGEQLASLLYLEPDSELMAVWIAVESKREEEKAKGVPETRSENPDIVPFEDNEEEEEEESEEEDESFGQVYGAAAQGRGRGRGMMWPPFMPLARGARPLPGMRGFPPGMMGVDGFSYGAVTPDGFPLPDLFGMAPRPFGPYGPRFSGDLVGPGPGMMFPGRPSQPGNFPASGFGMMMGPGRAPIMGGVGVGVGAGVQARAGRPAGMPPLFPPSSQVSQNSNRTKRDQKAPANDRNDRFSSGSDQCRGQEMATSDGGPDNDLRYQQRGKAQEEDQFGGGNSFRNDESDSEDEAPRRSRHGEGKKKRRSLEGDAPNGSDQHI</sequence>
<comment type="caution">
    <text evidence="9">The sequence shown here is derived from an EMBL/GenBank/DDBJ whole genome shotgun (WGS) entry which is preliminary data.</text>
</comment>
<dbReference type="Pfam" id="PF04146">
    <property type="entry name" value="YTH"/>
    <property type="match status" value="1"/>
</dbReference>
<dbReference type="InterPro" id="IPR007275">
    <property type="entry name" value="YTH_domain"/>
</dbReference>
<evidence type="ECO:0000256" key="1">
    <source>
        <dbReference type="ARBA" id="ARBA00022723"/>
    </source>
</evidence>
<feature type="compositionally biased region" description="Polar residues" evidence="6">
    <location>
        <begin position="245"/>
        <end position="261"/>
    </location>
</feature>
<feature type="zinc finger region" description="C3H1-type" evidence="5">
    <location>
        <begin position="131"/>
        <end position="158"/>
    </location>
</feature>
<dbReference type="InterPro" id="IPR045168">
    <property type="entry name" value="YTH_prot"/>
</dbReference>
<dbReference type="FunFam" id="4.10.1000.10:FF:000017">
    <property type="entry name" value="Cleavage and polyadenylation specificity factor 30 kDa subunit"/>
    <property type="match status" value="1"/>
</dbReference>
<proteinExistence type="predicted"/>
<evidence type="ECO:0000256" key="2">
    <source>
        <dbReference type="ARBA" id="ARBA00022737"/>
    </source>
</evidence>
<evidence type="ECO:0000259" key="7">
    <source>
        <dbReference type="PROSITE" id="PS50103"/>
    </source>
</evidence>
<feature type="compositionally biased region" description="Acidic residues" evidence="6">
    <location>
        <begin position="440"/>
        <end position="458"/>
    </location>
</feature>
<keyword evidence="10" id="KW-1185">Reference proteome</keyword>
<evidence type="ECO:0000256" key="6">
    <source>
        <dbReference type="SAM" id="MobiDB-lite"/>
    </source>
</evidence>
<name>A0ABD2ZWG8_9GENT</name>
<evidence type="ECO:0000313" key="9">
    <source>
        <dbReference type="EMBL" id="KAL3522832.1"/>
    </source>
</evidence>
<dbReference type="GO" id="GO:0008270">
    <property type="term" value="F:zinc ion binding"/>
    <property type="evidence" value="ECO:0007669"/>
    <property type="project" value="UniProtKB-KW"/>
</dbReference>
<dbReference type="PANTHER" id="PTHR12357:SF119">
    <property type="entry name" value="30-KDA CLEAVAGE AND POLYADENYLATION SPECIFICITY FACTOR 30"/>
    <property type="match status" value="1"/>
</dbReference>
<gene>
    <name evidence="9" type="ORF">ACH5RR_015666</name>
</gene>
<dbReference type="InterPro" id="IPR036855">
    <property type="entry name" value="Znf_CCCH_sf"/>
</dbReference>
<feature type="domain" description="YTH" evidence="8">
    <location>
        <begin position="266"/>
        <end position="401"/>
    </location>
</feature>
<feature type="region of interest" description="Disordered" evidence="6">
    <location>
        <begin position="591"/>
        <end position="712"/>
    </location>
</feature>
<dbReference type="CDD" id="cd21134">
    <property type="entry name" value="YTH"/>
    <property type="match status" value="1"/>
</dbReference>
<keyword evidence="4 5" id="KW-0862">Zinc</keyword>
<dbReference type="Proteomes" id="UP001630127">
    <property type="component" value="Unassembled WGS sequence"/>
</dbReference>
<feature type="compositionally biased region" description="Basic and acidic residues" evidence="6">
    <location>
        <begin position="651"/>
        <end position="663"/>
    </location>
</feature>
<dbReference type="PANTHER" id="PTHR12357">
    <property type="entry name" value="YTH YT521-B HOMOLOGY DOMAIN-CONTAINING"/>
    <property type="match status" value="1"/>
</dbReference>
<dbReference type="AlphaFoldDB" id="A0ABD2ZWG8"/>
<feature type="region of interest" description="Disordered" evidence="6">
    <location>
        <begin position="420"/>
        <end position="461"/>
    </location>
</feature>
<feature type="domain" description="C3H1-type" evidence="7">
    <location>
        <begin position="131"/>
        <end position="158"/>
    </location>
</feature>
<reference evidence="9 10" key="1">
    <citation type="submission" date="2024-11" db="EMBL/GenBank/DDBJ databases">
        <title>A near-complete genome assembly of Cinchona calisaya.</title>
        <authorList>
            <person name="Lian D.C."/>
            <person name="Zhao X.W."/>
            <person name="Wei L."/>
        </authorList>
    </citation>
    <scope>NUCLEOTIDE SEQUENCE [LARGE SCALE GENOMIC DNA]</scope>
    <source>
        <tissue evidence="9">Nenye</tissue>
    </source>
</reference>
<dbReference type="EMBL" id="JBJUIK010000007">
    <property type="protein sequence ID" value="KAL3522832.1"/>
    <property type="molecule type" value="Genomic_DNA"/>
</dbReference>
<evidence type="ECO:0000259" key="8">
    <source>
        <dbReference type="PROSITE" id="PS50882"/>
    </source>
</evidence>
<feature type="domain" description="C3H1-type" evidence="7">
    <location>
        <begin position="77"/>
        <end position="104"/>
    </location>
</feature>
<feature type="compositionally biased region" description="Basic and acidic residues" evidence="6">
    <location>
        <begin position="615"/>
        <end position="629"/>
    </location>
</feature>
<dbReference type="SMART" id="SM00356">
    <property type="entry name" value="ZnF_C3H1"/>
    <property type="match status" value="3"/>
</dbReference>
<evidence type="ECO:0000313" key="10">
    <source>
        <dbReference type="Proteomes" id="UP001630127"/>
    </source>
</evidence>
<dbReference type="Gene3D" id="3.10.590.10">
    <property type="entry name" value="ph1033 like domains"/>
    <property type="match status" value="1"/>
</dbReference>
<feature type="region of interest" description="Disordered" evidence="6">
    <location>
        <begin position="197"/>
        <end position="261"/>
    </location>
</feature>
<dbReference type="SUPFAM" id="SSF90229">
    <property type="entry name" value="CCCH zinc finger"/>
    <property type="match status" value="1"/>
</dbReference>
<evidence type="ECO:0008006" key="11">
    <source>
        <dbReference type="Google" id="ProtNLM"/>
    </source>
</evidence>
<feature type="compositionally biased region" description="Low complexity" evidence="6">
    <location>
        <begin position="36"/>
        <end position="56"/>
    </location>
</feature>
<dbReference type="InterPro" id="IPR000571">
    <property type="entry name" value="Znf_CCCH"/>
</dbReference>
<dbReference type="PROSITE" id="PS50103">
    <property type="entry name" value="ZF_C3H1"/>
    <property type="match status" value="2"/>
</dbReference>
<feature type="zinc finger region" description="C3H1-type" evidence="5">
    <location>
        <begin position="77"/>
        <end position="104"/>
    </location>
</feature>
<feature type="compositionally biased region" description="Polar residues" evidence="6">
    <location>
        <begin position="604"/>
        <end position="613"/>
    </location>
</feature>
<accession>A0ABD2ZWG8</accession>
<feature type="compositionally biased region" description="Basic residues" evidence="6">
    <location>
        <begin position="687"/>
        <end position="698"/>
    </location>
</feature>
<keyword evidence="3 5" id="KW-0863">Zinc-finger</keyword>
<feature type="compositionally biased region" description="Polar residues" evidence="6">
    <location>
        <begin position="23"/>
        <end position="35"/>
    </location>
</feature>
<evidence type="ECO:0000256" key="3">
    <source>
        <dbReference type="ARBA" id="ARBA00022771"/>
    </source>
</evidence>
<evidence type="ECO:0000256" key="4">
    <source>
        <dbReference type="ARBA" id="ARBA00022833"/>
    </source>
</evidence>
<feature type="compositionally biased region" description="Low complexity" evidence="6">
    <location>
        <begin position="221"/>
        <end position="244"/>
    </location>
</feature>
<dbReference type="Gene3D" id="4.10.1000.10">
    <property type="entry name" value="Zinc finger, CCCH-type"/>
    <property type="match status" value="1"/>
</dbReference>
<evidence type="ECO:0000256" key="5">
    <source>
        <dbReference type="PROSITE-ProRule" id="PRU00723"/>
    </source>
</evidence>
<keyword evidence="1 5" id="KW-0479">Metal-binding</keyword>